<evidence type="ECO:0000256" key="2">
    <source>
        <dbReference type="ARBA" id="ARBA00004651"/>
    </source>
</evidence>
<keyword evidence="17" id="KW-1208">Phospholipid metabolism</keyword>
<evidence type="ECO:0000256" key="22">
    <source>
        <dbReference type="ARBA" id="ARBA00032743"/>
    </source>
</evidence>
<protein>
    <recommendedName>
        <fullName evidence="7">Phosphatidate cytidylyltransferase</fullName>
        <ecNumber evidence="6">2.7.7.41</ecNumber>
    </recommendedName>
    <alternativeName>
        <fullName evidence="20">CDP-DAG synthase</fullName>
    </alternativeName>
    <alternativeName>
        <fullName evidence="22">CDP-DG synthase</fullName>
    </alternativeName>
    <alternativeName>
        <fullName evidence="18">CDP-diacylglycerol synthase</fullName>
    </alternativeName>
    <alternativeName>
        <fullName evidence="21">CDP-diglyceride pyrophosphorylase</fullName>
    </alternativeName>
    <alternativeName>
        <fullName evidence="23">CDP-diglyceride synthase</fullName>
    </alternativeName>
    <alternativeName>
        <fullName evidence="19">CTP:phosphatidate cytidylyltransferase</fullName>
    </alternativeName>
</protein>
<feature type="transmembrane region" description="Helical" evidence="24">
    <location>
        <begin position="41"/>
        <end position="58"/>
    </location>
</feature>
<keyword evidence="15 24" id="KW-0472">Membrane</keyword>
<evidence type="ECO:0000313" key="26">
    <source>
        <dbReference type="Proteomes" id="UP000609531"/>
    </source>
</evidence>
<evidence type="ECO:0000256" key="21">
    <source>
        <dbReference type="ARBA" id="ARBA00032396"/>
    </source>
</evidence>
<dbReference type="GO" id="GO:0005886">
    <property type="term" value="C:plasma membrane"/>
    <property type="evidence" value="ECO:0007669"/>
    <property type="project" value="UniProtKB-SubCell"/>
</dbReference>
<comment type="catalytic activity">
    <reaction evidence="1">
        <text>a 1,2-diacyl-sn-glycero-3-phosphate + CTP + H(+) = a CDP-1,2-diacyl-sn-glycerol + diphosphate</text>
        <dbReference type="Rhea" id="RHEA:16229"/>
        <dbReference type="ChEBI" id="CHEBI:15378"/>
        <dbReference type="ChEBI" id="CHEBI:33019"/>
        <dbReference type="ChEBI" id="CHEBI:37563"/>
        <dbReference type="ChEBI" id="CHEBI:58332"/>
        <dbReference type="ChEBI" id="CHEBI:58608"/>
        <dbReference type="EC" id="2.7.7.41"/>
    </reaction>
</comment>
<keyword evidence="26" id="KW-1185">Reference proteome</keyword>
<dbReference type="Pfam" id="PF01148">
    <property type="entry name" value="CTP_transf_1"/>
    <property type="match status" value="1"/>
</dbReference>
<evidence type="ECO:0000256" key="20">
    <source>
        <dbReference type="ARBA" id="ARBA00032253"/>
    </source>
</evidence>
<feature type="transmembrane region" description="Helical" evidence="24">
    <location>
        <begin position="166"/>
        <end position="187"/>
    </location>
</feature>
<keyword evidence="8" id="KW-1003">Cell membrane</keyword>
<proteinExistence type="inferred from homology"/>
<name>A0A934MCR0_9HYPH</name>
<keyword evidence="13 24" id="KW-1133">Transmembrane helix</keyword>
<evidence type="ECO:0000256" key="11">
    <source>
        <dbReference type="ARBA" id="ARBA00022692"/>
    </source>
</evidence>
<feature type="transmembrane region" description="Helical" evidence="24">
    <location>
        <begin position="208"/>
        <end position="227"/>
    </location>
</feature>
<feature type="transmembrane region" description="Helical" evidence="24">
    <location>
        <begin position="91"/>
        <end position="109"/>
    </location>
</feature>
<evidence type="ECO:0000256" key="15">
    <source>
        <dbReference type="ARBA" id="ARBA00023136"/>
    </source>
</evidence>
<comment type="pathway">
    <text evidence="4">Lipid metabolism.</text>
</comment>
<dbReference type="EC" id="2.7.7.41" evidence="6"/>
<keyword evidence="10" id="KW-0808">Transferase</keyword>
<keyword evidence="14" id="KW-0443">Lipid metabolism</keyword>
<feature type="transmembrane region" description="Helical" evidence="24">
    <location>
        <begin position="115"/>
        <end position="132"/>
    </location>
</feature>
<evidence type="ECO:0000256" key="17">
    <source>
        <dbReference type="ARBA" id="ARBA00023264"/>
    </source>
</evidence>
<gene>
    <name evidence="25" type="ORF">JCR33_07600</name>
</gene>
<comment type="subcellular location">
    <subcellularLocation>
        <location evidence="2">Cell membrane</location>
        <topology evidence="2">Multi-pass membrane protein</topology>
    </subcellularLocation>
</comment>
<evidence type="ECO:0000313" key="25">
    <source>
        <dbReference type="EMBL" id="MBJ3775542.1"/>
    </source>
</evidence>
<dbReference type="RefSeq" id="WP_198881427.1">
    <property type="nucleotide sequence ID" value="NZ_JAEKJA010000005.1"/>
</dbReference>
<evidence type="ECO:0000256" key="8">
    <source>
        <dbReference type="ARBA" id="ARBA00022475"/>
    </source>
</evidence>
<feature type="transmembrane region" description="Helical" evidence="24">
    <location>
        <begin position="233"/>
        <end position="252"/>
    </location>
</feature>
<evidence type="ECO:0000256" key="1">
    <source>
        <dbReference type="ARBA" id="ARBA00001698"/>
    </source>
</evidence>
<evidence type="ECO:0000256" key="16">
    <source>
        <dbReference type="ARBA" id="ARBA00023209"/>
    </source>
</evidence>
<dbReference type="PANTHER" id="PTHR46382:SF1">
    <property type="entry name" value="PHOSPHATIDATE CYTIDYLYLTRANSFERASE"/>
    <property type="match status" value="1"/>
</dbReference>
<evidence type="ECO:0000256" key="5">
    <source>
        <dbReference type="ARBA" id="ARBA00010185"/>
    </source>
</evidence>
<evidence type="ECO:0000256" key="14">
    <source>
        <dbReference type="ARBA" id="ARBA00023098"/>
    </source>
</evidence>
<evidence type="ECO:0000256" key="19">
    <source>
        <dbReference type="ARBA" id="ARBA00031825"/>
    </source>
</evidence>
<evidence type="ECO:0000256" key="6">
    <source>
        <dbReference type="ARBA" id="ARBA00012487"/>
    </source>
</evidence>
<reference evidence="25" key="1">
    <citation type="submission" date="2020-12" db="EMBL/GenBank/DDBJ databases">
        <title>Bacterial taxonomy.</title>
        <authorList>
            <person name="Pan X."/>
        </authorList>
    </citation>
    <scope>NUCLEOTIDE SEQUENCE</scope>
    <source>
        <strain evidence="25">B2012</strain>
    </source>
</reference>
<evidence type="ECO:0000256" key="24">
    <source>
        <dbReference type="SAM" id="Phobius"/>
    </source>
</evidence>
<accession>A0A934MCR0</accession>
<evidence type="ECO:0000256" key="9">
    <source>
        <dbReference type="ARBA" id="ARBA00022516"/>
    </source>
</evidence>
<evidence type="ECO:0000256" key="13">
    <source>
        <dbReference type="ARBA" id="ARBA00022989"/>
    </source>
</evidence>
<dbReference type="GO" id="GO:0004605">
    <property type="term" value="F:phosphatidate cytidylyltransferase activity"/>
    <property type="evidence" value="ECO:0007669"/>
    <property type="project" value="UniProtKB-EC"/>
</dbReference>
<feature type="transmembrane region" description="Helical" evidence="24">
    <location>
        <begin position="139"/>
        <end position="160"/>
    </location>
</feature>
<keyword evidence="12 25" id="KW-0548">Nucleotidyltransferase</keyword>
<dbReference type="EMBL" id="JAEKJA010000005">
    <property type="protein sequence ID" value="MBJ3775542.1"/>
    <property type="molecule type" value="Genomic_DNA"/>
</dbReference>
<evidence type="ECO:0000256" key="7">
    <source>
        <dbReference type="ARBA" id="ARBA00019373"/>
    </source>
</evidence>
<keyword evidence="9" id="KW-0444">Lipid biosynthesis</keyword>
<feature type="transmembrane region" description="Helical" evidence="24">
    <location>
        <begin position="64"/>
        <end position="82"/>
    </location>
</feature>
<dbReference type="AlphaFoldDB" id="A0A934MCR0"/>
<comment type="similarity">
    <text evidence="5">Belongs to the CDS family.</text>
</comment>
<keyword evidence="16" id="KW-0594">Phospholipid biosynthesis</keyword>
<organism evidence="25 26">
    <name type="scientific">Acuticoccus mangrovi</name>
    <dbReference type="NCBI Taxonomy" id="2796142"/>
    <lineage>
        <taxon>Bacteria</taxon>
        <taxon>Pseudomonadati</taxon>
        <taxon>Pseudomonadota</taxon>
        <taxon>Alphaproteobacteria</taxon>
        <taxon>Hyphomicrobiales</taxon>
        <taxon>Amorphaceae</taxon>
        <taxon>Acuticoccus</taxon>
    </lineage>
</organism>
<comment type="pathway">
    <text evidence="3">Phospholipid metabolism; CDP-diacylglycerol biosynthesis; CDP-diacylglycerol from sn-glycerol 3-phosphate: step 3/3.</text>
</comment>
<evidence type="ECO:0000256" key="12">
    <source>
        <dbReference type="ARBA" id="ARBA00022695"/>
    </source>
</evidence>
<evidence type="ECO:0000256" key="10">
    <source>
        <dbReference type="ARBA" id="ARBA00022679"/>
    </source>
</evidence>
<dbReference type="Proteomes" id="UP000609531">
    <property type="component" value="Unassembled WGS sequence"/>
</dbReference>
<comment type="caution">
    <text evidence="25">The sequence shown here is derived from an EMBL/GenBank/DDBJ whole genome shotgun (WGS) entry which is preliminary data.</text>
</comment>
<dbReference type="PANTHER" id="PTHR46382">
    <property type="entry name" value="PHOSPHATIDATE CYTIDYLYLTRANSFERASE"/>
    <property type="match status" value="1"/>
</dbReference>
<evidence type="ECO:0000256" key="18">
    <source>
        <dbReference type="ARBA" id="ARBA00029893"/>
    </source>
</evidence>
<evidence type="ECO:0000256" key="23">
    <source>
        <dbReference type="ARBA" id="ARBA00033406"/>
    </source>
</evidence>
<keyword evidence="11 24" id="KW-0812">Transmembrane</keyword>
<dbReference type="GO" id="GO:0016024">
    <property type="term" value="P:CDP-diacylglycerol biosynthetic process"/>
    <property type="evidence" value="ECO:0007669"/>
    <property type="project" value="TreeGrafter"/>
</dbReference>
<evidence type="ECO:0000256" key="3">
    <source>
        <dbReference type="ARBA" id="ARBA00005119"/>
    </source>
</evidence>
<evidence type="ECO:0000256" key="4">
    <source>
        <dbReference type="ARBA" id="ARBA00005189"/>
    </source>
</evidence>
<sequence>MSERRWSGRVRLRERLARRPPTRIRERVRALRRRFVFHRELRLRMISAAVLVPAVLVLTWYDEASFAGVVLLIGVLVYHEWIRMIGGGHLLLLRWIGWLGLAAVAVLAFTRPVETALAALLVTVAVSALVASRHRFDIAVRWVVAGLLYSGAAMIALIELRKGADGFGAVVFVFLIAWATDTAAFFVGRQIGGPRLWRRISPSKTWSGAVGGLLAGTVFGALVASWLGANIGVATILAAAVVAVSAQAGDLLESAAKRRFAVKDAGSLIPGHGGVMDRVDGLVTASLVTALLGAVAAAETPASGLLSLMGRL</sequence>